<sequence>MTAEDVVKQLEQEYEDVQFDVFEKTDKMAKSISRLQEIALRPDPLSTPGYIELLIEAEKQECKPGYKNRVAELQNVLEAAVIVNKVAKGEPLTDQEHKMGFFSRIKKWGLKLGLQIKK</sequence>
<accession>A0A0E9Y050</accession>
<reference evidence="1" key="1">
    <citation type="submission" date="2014-11" db="EMBL/GenBank/DDBJ databases">
        <authorList>
            <person name="Amaro Gonzalez C."/>
        </authorList>
    </citation>
    <scope>NUCLEOTIDE SEQUENCE</scope>
</reference>
<organism evidence="1">
    <name type="scientific">Anguilla anguilla</name>
    <name type="common">European freshwater eel</name>
    <name type="synonym">Muraena anguilla</name>
    <dbReference type="NCBI Taxonomy" id="7936"/>
    <lineage>
        <taxon>Eukaryota</taxon>
        <taxon>Metazoa</taxon>
        <taxon>Chordata</taxon>
        <taxon>Craniata</taxon>
        <taxon>Vertebrata</taxon>
        <taxon>Euteleostomi</taxon>
        <taxon>Actinopterygii</taxon>
        <taxon>Neopterygii</taxon>
        <taxon>Teleostei</taxon>
        <taxon>Anguilliformes</taxon>
        <taxon>Anguillidae</taxon>
        <taxon>Anguilla</taxon>
    </lineage>
</organism>
<proteinExistence type="predicted"/>
<name>A0A0E9Y050_ANGAN</name>
<reference evidence="1" key="2">
    <citation type="journal article" date="2015" name="Fish Shellfish Immunol.">
        <title>Early steps in the European eel (Anguilla anguilla)-Vibrio vulnificus interaction in the gills: Role of the RtxA13 toxin.</title>
        <authorList>
            <person name="Callol A."/>
            <person name="Pajuelo D."/>
            <person name="Ebbesson L."/>
            <person name="Teles M."/>
            <person name="MacKenzie S."/>
            <person name="Amaro C."/>
        </authorList>
    </citation>
    <scope>NUCLEOTIDE SEQUENCE</scope>
</reference>
<protein>
    <submittedName>
        <fullName evidence="1">Uncharacterized protein</fullName>
    </submittedName>
</protein>
<evidence type="ECO:0000313" key="1">
    <source>
        <dbReference type="EMBL" id="JAI07491.1"/>
    </source>
</evidence>
<dbReference type="AlphaFoldDB" id="A0A0E9Y050"/>
<dbReference type="EMBL" id="GBXM01001087">
    <property type="protein sequence ID" value="JAI07491.1"/>
    <property type="molecule type" value="Transcribed_RNA"/>
</dbReference>